<keyword evidence="2" id="KW-1185">Reference proteome</keyword>
<evidence type="ECO:0000313" key="1">
    <source>
        <dbReference type="EMBL" id="MBA9087954.1"/>
    </source>
</evidence>
<reference evidence="1 2" key="1">
    <citation type="submission" date="2020-08" db="EMBL/GenBank/DDBJ databases">
        <title>Genomic Encyclopedia of Type Strains, Phase III (KMG-III): the genomes of soil and plant-associated and newly described type strains.</title>
        <authorList>
            <person name="Whitman W."/>
        </authorList>
    </citation>
    <scope>NUCLEOTIDE SEQUENCE [LARGE SCALE GENOMIC DNA]</scope>
    <source>
        <strain evidence="1 2">CECT 8693</strain>
    </source>
</reference>
<name>A0A7W3SXA9_9BACL</name>
<accession>A0A7W3SXA9</accession>
<gene>
    <name evidence="1" type="ORF">FHR92_004447</name>
</gene>
<evidence type="ECO:0000313" key="2">
    <source>
        <dbReference type="Proteomes" id="UP000567067"/>
    </source>
</evidence>
<organism evidence="1 2">
    <name type="scientific">Fontibacillus solani</name>
    <dbReference type="NCBI Taxonomy" id="1572857"/>
    <lineage>
        <taxon>Bacteria</taxon>
        <taxon>Bacillati</taxon>
        <taxon>Bacillota</taxon>
        <taxon>Bacilli</taxon>
        <taxon>Bacillales</taxon>
        <taxon>Paenibacillaceae</taxon>
        <taxon>Fontibacillus</taxon>
    </lineage>
</organism>
<proteinExistence type="predicted"/>
<dbReference type="EMBL" id="JACJIP010000038">
    <property type="protein sequence ID" value="MBA9087954.1"/>
    <property type="molecule type" value="Genomic_DNA"/>
</dbReference>
<sequence length="49" mass="5438">MSFGSGKRANPLMRLITYLGTQPAHMGVLPSVPIQRNLAEYQGWGVHRT</sequence>
<dbReference type="Proteomes" id="UP000567067">
    <property type="component" value="Unassembled WGS sequence"/>
</dbReference>
<comment type="caution">
    <text evidence="1">The sequence shown here is derived from an EMBL/GenBank/DDBJ whole genome shotgun (WGS) entry which is preliminary data.</text>
</comment>
<protein>
    <submittedName>
        <fullName evidence="1">Uncharacterized protein</fullName>
    </submittedName>
</protein>
<dbReference type="AlphaFoldDB" id="A0A7W3SXA9"/>